<evidence type="ECO:0000313" key="2">
    <source>
        <dbReference type="EMBL" id="MBO4206194.1"/>
    </source>
</evidence>
<accession>A0ABS3VP94</accession>
<name>A0ABS3VP94_MICEH</name>
<organism evidence="2 3">
    <name type="scientific">Micromonospora echinofusca</name>
    <dbReference type="NCBI Taxonomy" id="47858"/>
    <lineage>
        <taxon>Bacteria</taxon>
        <taxon>Bacillati</taxon>
        <taxon>Actinomycetota</taxon>
        <taxon>Actinomycetes</taxon>
        <taxon>Micromonosporales</taxon>
        <taxon>Micromonosporaceae</taxon>
        <taxon>Micromonospora</taxon>
    </lineage>
</organism>
<keyword evidence="1" id="KW-1133">Transmembrane helix</keyword>
<comment type="caution">
    <text evidence="2">The sequence shown here is derived from an EMBL/GenBank/DDBJ whole genome shotgun (WGS) entry which is preliminary data.</text>
</comment>
<dbReference type="Pfam" id="PF14155">
    <property type="entry name" value="DUF4307"/>
    <property type="match status" value="1"/>
</dbReference>
<gene>
    <name evidence="2" type="ORF">GSF22_09260</name>
</gene>
<dbReference type="InterPro" id="IPR025443">
    <property type="entry name" value="DUF4307"/>
</dbReference>
<protein>
    <submittedName>
        <fullName evidence="2">DUF4307 domain-containing protein</fullName>
    </submittedName>
</protein>
<evidence type="ECO:0000256" key="1">
    <source>
        <dbReference type="SAM" id="Phobius"/>
    </source>
</evidence>
<evidence type="ECO:0000313" key="3">
    <source>
        <dbReference type="Proteomes" id="UP000823521"/>
    </source>
</evidence>
<feature type="transmembrane region" description="Helical" evidence="1">
    <location>
        <begin position="29"/>
        <end position="50"/>
    </location>
</feature>
<sequence>MSETHATSAPVFPPGRYGRRRAAGRRRPVLAALLAVAAVAVSGLVAFRLYQQYGHPDYDAEVITYTGITDSRIRIDFRVTVPAGGAAVCTVRARARDGGVVGLAEVPVAAAPGARKVATRYELATTARPFIGEVLRCRAA</sequence>
<keyword evidence="3" id="KW-1185">Reference proteome</keyword>
<keyword evidence="1" id="KW-0472">Membrane</keyword>
<dbReference type="RefSeq" id="WP_208812918.1">
    <property type="nucleotide sequence ID" value="NZ_WVUH01000055.1"/>
</dbReference>
<reference evidence="2 3" key="1">
    <citation type="submission" date="2019-12" db="EMBL/GenBank/DDBJ databases">
        <title>Whole genome sequencing of endophytic Actinobacterium Micromonospora sp. MPMI6T.</title>
        <authorList>
            <person name="Evv R."/>
            <person name="Podile A.R."/>
        </authorList>
    </citation>
    <scope>NUCLEOTIDE SEQUENCE [LARGE SCALE GENOMIC DNA]</scope>
    <source>
        <strain evidence="2 3">MPMI6</strain>
    </source>
</reference>
<dbReference type="EMBL" id="WVUH01000055">
    <property type="protein sequence ID" value="MBO4206194.1"/>
    <property type="molecule type" value="Genomic_DNA"/>
</dbReference>
<keyword evidence="1" id="KW-0812">Transmembrane</keyword>
<dbReference type="Proteomes" id="UP000823521">
    <property type="component" value="Unassembled WGS sequence"/>
</dbReference>
<proteinExistence type="predicted"/>